<dbReference type="GO" id="GO:0097367">
    <property type="term" value="F:carbohydrate derivative binding"/>
    <property type="evidence" value="ECO:0007669"/>
    <property type="project" value="InterPro"/>
</dbReference>
<name>A0A1U7DCN8_9RHOB</name>
<keyword evidence="1" id="KW-0413">Isomerase</keyword>
<reference evidence="1 2" key="1">
    <citation type="submission" date="2016-03" db="EMBL/GenBank/DDBJ databases">
        <title>Deep-sea bacteria in the southern Pacific.</title>
        <authorList>
            <person name="Tang K."/>
        </authorList>
    </citation>
    <scope>NUCLEOTIDE SEQUENCE [LARGE SCALE GENOMIC DNA]</scope>
    <source>
        <strain evidence="1 2">JLT2016</strain>
        <plasmid evidence="2">Plasmid ptpro1</plasmid>
    </source>
</reference>
<protein>
    <submittedName>
        <fullName evidence="1">Putative phosphosugar isomerase</fullName>
    </submittedName>
</protein>
<evidence type="ECO:0000313" key="1">
    <source>
        <dbReference type="EMBL" id="APX25888.1"/>
    </source>
</evidence>
<gene>
    <name evidence="1" type="ORF">Ga0080559_TMP405</name>
</gene>
<keyword evidence="1" id="KW-0614">Plasmid</keyword>
<dbReference type="InterPro" id="IPR046348">
    <property type="entry name" value="SIS_dom_sf"/>
</dbReference>
<keyword evidence="2" id="KW-1185">Reference proteome</keyword>
<organism evidence="1 2">
    <name type="scientific">Salipiger profundus</name>
    <dbReference type="NCBI Taxonomy" id="1229727"/>
    <lineage>
        <taxon>Bacteria</taxon>
        <taxon>Pseudomonadati</taxon>
        <taxon>Pseudomonadota</taxon>
        <taxon>Alphaproteobacteria</taxon>
        <taxon>Rhodobacterales</taxon>
        <taxon>Roseobacteraceae</taxon>
        <taxon>Salipiger</taxon>
    </lineage>
</organism>
<dbReference type="GO" id="GO:0016853">
    <property type="term" value="F:isomerase activity"/>
    <property type="evidence" value="ECO:0007669"/>
    <property type="project" value="UniProtKB-KW"/>
</dbReference>
<dbReference type="Proteomes" id="UP000186559">
    <property type="component" value="Plasmid pTPRO1"/>
</dbReference>
<dbReference type="KEGG" id="tpro:Ga0080559_TMP405"/>
<dbReference type="SUPFAM" id="SSF53697">
    <property type="entry name" value="SIS domain"/>
    <property type="match status" value="1"/>
</dbReference>
<accession>A0A1U7DCN8</accession>
<dbReference type="AlphaFoldDB" id="A0A1U7DCN8"/>
<dbReference type="GO" id="GO:1901135">
    <property type="term" value="P:carbohydrate derivative metabolic process"/>
    <property type="evidence" value="ECO:0007669"/>
    <property type="project" value="InterPro"/>
</dbReference>
<dbReference type="EMBL" id="CP014797">
    <property type="protein sequence ID" value="APX25888.1"/>
    <property type="molecule type" value="Genomic_DNA"/>
</dbReference>
<dbReference type="Gene3D" id="3.40.50.10490">
    <property type="entry name" value="Glucose-6-phosphate isomerase like protein, domain 1"/>
    <property type="match status" value="2"/>
</dbReference>
<proteinExistence type="predicted"/>
<sequence>MTETGLDIIDAELARQFPDAAKTFANAREAAGRAARDIRETGRLHLLAIGGSHWVNRLAEPFYRQAGIDATAHVISEYMRASLPGPAVRLLTSQSGASGEILRYLDTCPEGPLVGLTLSCDSPLGQRVPCVTGHGPAERSYAATRSVAITIAQHAAILKALGADLPGFETALKGPDGLPDTREATGVLAGARAAVFCGRGNLQGLADGIALAFMELARVPVLGLEAGMFRHGPFELVDETTATVFFRGEGPEGDNVDGLAAELVDAGFRPVVLDFSGLPPVAGALTVPVPPACGLAAALHALPVAQRIVVDAADRLVPDMGRPLRSTKITSGEAA</sequence>
<dbReference type="RefSeq" id="WP_076625639.1">
    <property type="nucleotide sequence ID" value="NZ_CP014797.1"/>
</dbReference>
<geneLocation type="plasmid" evidence="2">
    <name>ptpro1</name>
</geneLocation>
<evidence type="ECO:0000313" key="2">
    <source>
        <dbReference type="Proteomes" id="UP000186559"/>
    </source>
</evidence>